<proteinExistence type="predicted"/>
<feature type="compositionally biased region" description="Basic and acidic residues" evidence="1">
    <location>
        <begin position="754"/>
        <end position="763"/>
    </location>
</feature>
<gene>
    <name evidence="2" type="ORF">JVT61DRAFT_2067</name>
</gene>
<evidence type="ECO:0000313" key="2">
    <source>
        <dbReference type="EMBL" id="KAG6376095.1"/>
    </source>
</evidence>
<feature type="region of interest" description="Disordered" evidence="1">
    <location>
        <begin position="783"/>
        <end position="851"/>
    </location>
</feature>
<dbReference type="EMBL" id="JAGFBS010000012">
    <property type="protein sequence ID" value="KAG6376095.1"/>
    <property type="molecule type" value="Genomic_DNA"/>
</dbReference>
<feature type="region of interest" description="Disordered" evidence="1">
    <location>
        <begin position="979"/>
        <end position="1002"/>
    </location>
</feature>
<feature type="region of interest" description="Disordered" evidence="1">
    <location>
        <begin position="1080"/>
        <end position="1128"/>
    </location>
</feature>
<dbReference type="Proteomes" id="UP000683000">
    <property type="component" value="Unassembled WGS sequence"/>
</dbReference>
<feature type="compositionally biased region" description="Polar residues" evidence="1">
    <location>
        <begin position="604"/>
        <end position="617"/>
    </location>
</feature>
<evidence type="ECO:0000256" key="1">
    <source>
        <dbReference type="SAM" id="MobiDB-lite"/>
    </source>
</evidence>
<dbReference type="OrthoDB" id="3270368at2759"/>
<keyword evidence="3" id="KW-1185">Reference proteome</keyword>
<name>A0A8I2YQ88_9AGAM</name>
<comment type="caution">
    <text evidence="2">The sequence shown here is derived from an EMBL/GenBank/DDBJ whole genome shotgun (WGS) entry which is preliminary data.</text>
</comment>
<organism evidence="2 3">
    <name type="scientific">Boletus reticuloceps</name>
    <dbReference type="NCBI Taxonomy" id="495285"/>
    <lineage>
        <taxon>Eukaryota</taxon>
        <taxon>Fungi</taxon>
        <taxon>Dikarya</taxon>
        <taxon>Basidiomycota</taxon>
        <taxon>Agaricomycotina</taxon>
        <taxon>Agaricomycetes</taxon>
        <taxon>Agaricomycetidae</taxon>
        <taxon>Boletales</taxon>
        <taxon>Boletineae</taxon>
        <taxon>Boletaceae</taxon>
        <taxon>Boletoideae</taxon>
        <taxon>Boletus</taxon>
    </lineage>
</organism>
<sequence>MPNISEATSALETALHKKGVESHVQNAFDNLASCLVLLNSSSPSVQMIRKLCTVLRQPLLPLYNVCLQPALQLSCAVLSTVLGKVCDTHNFEDENLRAAWDTTAEVILSGILDFLDQQDGANVESDGAAWEVLCRIICGFFFVGSGRGLPAFSIPLCLSAYNTLTEIAAKQISIQNALRQRAVLGGERLGAAISGTRDYLLLEALLLLFARLLPPTHSAAQGKLRRVKFVKEVLGSLKLFKCSVELLGVMQNISGTHWDDVAARIIDVLARNEITCPQPFSINEIDVCGRIFPQPLATDRLIMDKQAFLANIIIENDDVCESLQVPYSHIRTITLDNSEQNVPKGKVLITVYLTSPPLVANVEMQSPGESRLHAKFLLQNDALGRFMEALRRRGVGKLSFLNPPTRVKRKHKSISIGSEFKFINDSSPIPPTASFEGKVQHVNEVYKTDIEDPATSHAVPVSRVADGGSLRTPNPKSPFKNENIIPEVLESAAVGDVPATLKAPFFSDSTRTTNLSGDSDELSEISEFETDHNAGNELAVTGVSASCNNGLKPLQHRIDRIQVNEHSGAASEGNKKSSNSASKTPDRTEGAAQKSLESGHPLLTSDSPMFGSSSSTQIDVSPKLLSKADTHFTTISTEVPESLSVASQDFVGAGMPNKTGVDERGPSDTGHTIASARKLQIALSPTRDEVGQHARRFTPSSGANQMVHSRIEMAKDKSVPPKIAGSRRKREPIKFSSKHVIEVDDESAPPRKKNREDRLGIEEDKVKSKETLLDVMPISRVKRRTNTAKRSPPAVGPMETADSDEHEELKPACQGTRRSSRIKKRQMPVTSGTRPNVMRGKTQKGKQAEGRSTCGIERKLGTVALKDTGVEIGHDTPKVNSQVALLELSGARNAAPETNVPREMLKGSSILTGEPSQPSVPPGEEPRENLDSAASNAMQLVQPQYHIKTEEITDDRHLMFEVRSVDKTINEVQKVVGYSVSSEKGEEPAEPSRQVVESTPRTKPVTIDLTIDESPAEETSKLHKVSVDPMCSEVDIRTKLKTPDLSDDIAVEEPAFVPSPRRRRRSVTFASPIEYVLDKKAKGKAQVSSSSRRHSSPSESDTLSPFRIPTGPVNVRRESPGQITPRVTLQNSKLSQVSVHDKTADEAEIQDIVEVLNEIQAVIIKGISDKFRNVKKDVQHNRDELIQQVLDELRAMAVENAKYFNGLLRLEEDYHKNCKIIIRCWEELIDCNDGVVHFQNALKEHDQNISARTFPRSLIPLQPAFPRRRA</sequence>
<protein>
    <submittedName>
        <fullName evidence="2">Uncharacterized protein</fullName>
    </submittedName>
</protein>
<accession>A0A8I2YQ88</accession>
<reference evidence="2" key="1">
    <citation type="submission" date="2021-03" db="EMBL/GenBank/DDBJ databases">
        <title>Evolutionary innovations through gain and loss of genes in the ectomycorrhizal Boletales.</title>
        <authorList>
            <person name="Wu G."/>
            <person name="Miyauchi S."/>
            <person name="Morin E."/>
            <person name="Yang Z.-L."/>
            <person name="Xu J."/>
            <person name="Martin F.M."/>
        </authorList>
    </citation>
    <scope>NUCLEOTIDE SEQUENCE</scope>
    <source>
        <strain evidence="2">BR01</strain>
    </source>
</reference>
<evidence type="ECO:0000313" key="3">
    <source>
        <dbReference type="Proteomes" id="UP000683000"/>
    </source>
</evidence>
<feature type="region of interest" description="Disordered" evidence="1">
    <location>
        <begin position="907"/>
        <end position="930"/>
    </location>
</feature>
<feature type="region of interest" description="Disordered" evidence="1">
    <location>
        <begin position="710"/>
        <end position="763"/>
    </location>
</feature>
<feature type="region of interest" description="Disordered" evidence="1">
    <location>
        <begin position="565"/>
        <end position="617"/>
    </location>
</feature>
<dbReference type="AlphaFoldDB" id="A0A8I2YQ88"/>
<feature type="compositionally biased region" description="Basic and acidic residues" evidence="1">
    <location>
        <begin position="710"/>
        <end position="719"/>
    </location>
</feature>